<reference evidence="1" key="1">
    <citation type="submission" date="2024-07" db="EMBL/GenBank/DDBJ databases">
        <authorList>
            <person name="Kim Y.J."/>
            <person name="Jeong J.Y."/>
        </authorList>
    </citation>
    <scope>NUCLEOTIDE SEQUENCE</scope>
    <source>
        <strain evidence="1">GIHE-MW2</strain>
    </source>
</reference>
<dbReference type="REBASE" id="844923">
    <property type="entry name" value="Pra2ORF2113P"/>
</dbReference>
<sequence length="301" mass="35093">MNIMDIVEWVIDKENFCKIEDYIDFTKDYLEFVKEGLQAVIVSQNENHYEFYQYDRQADFRITRPLNSSLMYSANEESEINEFLEIIKNIRDIPKNDFYRRKVIIRSIYTFQQCIGAALDALPVGQSNRARKINGDLFERLIQLLIKRVGVHCRTGTIQVPVKIDGQTVFNMQYQHDLLINALENPQELRAIGSVKTSSKDRIGKIFVDKLLYSKLTGTSLPHIAIFLNDVQRKKTSEENEYGINSTFLSGHFKGYTVNLNPLDGVYYCDIRPNMQTEPILKEHIKTIDHFFCSDLWLLVQ</sequence>
<dbReference type="AlphaFoldDB" id="A0AAU8JK69"/>
<gene>
    <name evidence="1" type="ORF">ABWT76_002114</name>
</gene>
<dbReference type="RefSeq" id="WP_354636056.1">
    <property type="nucleotide sequence ID" value="NZ_CP159837.1"/>
</dbReference>
<evidence type="ECO:0000313" key="1">
    <source>
        <dbReference type="EMBL" id="XCM39209.1"/>
    </source>
</evidence>
<accession>A0AAU8JK69</accession>
<dbReference type="EMBL" id="CP159837">
    <property type="protein sequence ID" value="XCM39209.1"/>
    <property type="molecule type" value="Genomic_DNA"/>
</dbReference>
<name>A0AAU8JK69_9CYAN</name>
<organism evidence="1">
    <name type="scientific">Planktothricoides raciborskii GIHE-MW2</name>
    <dbReference type="NCBI Taxonomy" id="2792601"/>
    <lineage>
        <taxon>Bacteria</taxon>
        <taxon>Bacillati</taxon>
        <taxon>Cyanobacteriota</taxon>
        <taxon>Cyanophyceae</taxon>
        <taxon>Oscillatoriophycideae</taxon>
        <taxon>Oscillatoriales</taxon>
        <taxon>Oscillatoriaceae</taxon>
        <taxon>Planktothricoides</taxon>
    </lineage>
</organism>
<protein>
    <submittedName>
        <fullName evidence="1">Uncharacterized protein</fullName>
    </submittedName>
</protein>
<proteinExistence type="predicted"/>